<name>A0ABX0JSA2_9PROT</name>
<dbReference type="EMBL" id="WOTB01000007">
    <property type="protein sequence ID" value="NHN84474.1"/>
    <property type="molecule type" value="Genomic_DNA"/>
</dbReference>
<organism evidence="2 3">
    <name type="scientific">Acetobacter musti</name>
    <dbReference type="NCBI Taxonomy" id="864732"/>
    <lineage>
        <taxon>Bacteria</taxon>
        <taxon>Pseudomonadati</taxon>
        <taxon>Pseudomonadota</taxon>
        <taxon>Alphaproteobacteria</taxon>
        <taxon>Acetobacterales</taxon>
        <taxon>Acetobacteraceae</taxon>
        <taxon>Acetobacter</taxon>
    </lineage>
</organism>
<sequence length="345" mass="38243">MPHKRNGATDGQITARLAVNRNINSLNDYVDDHRSRRRRETVLPSSSRPAEVARTEINSSLVSRGLYKPDQTGKRIGETSDQAPGTKKIQPIITLLSNQKTARETKNFAGITEADPGKYKLSLRQNDPVSAAKVINMERGITDRHRETQYRALPLLERSISSARRDNADYFRSNNTIGQKTRIIQMNGFAGPSLSSRNTGHIANPASMRDQNRKIRDMSAGTHTLTPDYFARRRDYSLSASFIRYGKITNSRTSSQTERRQDLPERGESDAQTSRQLTGNSKSGEINELASGRRIDTQSGTVHVSNISEIADAVAQKFGNGLCSAPTTSPLSWVQSTPCYPGVHL</sequence>
<proteinExistence type="predicted"/>
<feature type="compositionally biased region" description="Polar residues" evidence="1">
    <location>
        <begin position="270"/>
        <end position="284"/>
    </location>
</feature>
<dbReference type="RefSeq" id="WP_173582864.1">
    <property type="nucleotide sequence ID" value="NZ_WOTB01000007.1"/>
</dbReference>
<accession>A0ABX0JSA2</accession>
<feature type="region of interest" description="Disordered" evidence="1">
    <location>
        <begin position="251"/>
        <end position="286"/>
    </location>
</feature>
<feature type="region of interest" description="Disordered" evidence="1">
    <location>
        <begin position="191"/>
        <end position="220"/>
    </location>
</feature>
<feature type="compositionally biased region" description="Basic and acidic residues" evidence="1">
    <location>
        <begin position="257"/>
        <end position="269"/>
    </location>
</feature>
<keyword evidence="3" id="KW-1185">Reference proteome</keyword>
<evidence type="ECO:0000256" key="1">
    <source>
        <dbReference type="SAM" id="MobiDB-lite"/>
    </source>
</evidence>
<feature type="region of interest" description="Disordered" evidence="1">
    <location>
        <begin position="63"/>
        <end position="87"/>
    </location>
</feature>
<comment type="caution">
    <text evidence="2">The sequence shown here is derived from an EMBL/GenBank/DDBJ whole genome shotgun (WGS) entry which is preliminary data.</text>
</comment>
<dbReference type="Proteomes" id="UP000635278">
    <property type="component" value="Unassembled WGS sequence"/>
</dbReference>
<evidence type="ECO:0000313" key="2">
    <source>
        <dbReference type="EMBL" id="NHN84474.1"/>
    </source>
</evidence>
<evidence type="ECO:0000313" key="3">
    <source>
        <dbReference type="Proteomes" id="UP000635278"/>
    </source>
</evidence>
<protein>
    <submittedName>
        <fullName evidence="2">Uncharacterized protein</fullName>
    </submittedName>
</protein>
<reference evidence="2 3" key="1">
    <citation type="journal article" date="2020" name="Int. J. Syst. Evol. Microbiol.">
        <title>Novel acetic acid bacteria from cider fermentations: Acetobacter conturbans sp. nov. and Acetobacter fallax sp. nov.</title>
        <authorList>
            <person name="Sombolestani A.S."/>
            <person name="Cleenwerck I."/>
            <person name="Cnockaert M."/>
            <person name="Borremans W."/>
            <person name="Wieme A.D."/>
            <person name="De Vuyst L."/>
            <person name="Vandamme P."/>
        </authorList>
    </citation>
    <scope>NUCLEOTIDE SEQUENCE [LARGE SCALE GENOMIC DNA]</scope>
    <source>
        <strain evidence="2 3">LMG 30640</strain>
    </source>
</reference>
<gene>
    <name evidence="2" type="ORF">GOB93_07420</name>
</gene>